<proteinExistence type="predicted"/>
<sequence length="142" mass="16018">MNPLHCSTPIIPRLITYYSSHKDSDGLNASTSNDFVTAVNSVALVCELKTPSLPSSVHTPYIMPSQSAIQSRDEVFKEIKDVEEYVPICSLHSFQGDMDLPALSFHASLQEKWDYEEGPKEVEAVLKVVNMAYHHYLFVFPR</sequence>
<protein>
    <submittedName>
        <fullName evidence="1">Uncharacterized protein</fullName>
    </submittedName>
</protein>
<dbReference type="Proteomes" id="UP000765509">
    <property type="component" value="Unassembled WGS sequence"/>
</dbReference>
<comment type="caution">
    <text evidence="1">The sequence shown here is derived from an EMBL/GenBank/DDBJ whole genome shotgun (WGS) entry which is preliminary data.</text>
</comment>
<gene>
    <name evidence="1" type="ORF">O181_053942</name>
</gene>
<keyword evidence="2" id="KW-1185">Reference proteome</keyword>
<dbReference type="EMBL" id="AVOT02023890">
    <property type="protein sequence ID" value="MBW0514227.1"/>
    <property type="molecule type" value="Genomic_DNA"/>
</dbReference>
<name>A0A9Q3HS07_9BASI</name>
<dbReference type="AlphaFoldDB" id="A0A9Q3HS07"/>
<evidence type="ECO:0000313" key="2">
    <source>
        <dbReference type="Proteomes" id="UP000765509"/>
    </source>
</evidence>
<accession>A0A9Q3HS07</accession>
<organism evidence="1 2">
    <name type="scientific">Austropuccinia psidii MF-1</name>
    <dbReference type="NCBI Taxonomy" id="1389203"/>
    <lineage>
        <taxon>Eukaryota</taxon>
        <taxon>Fungi</taxon>
        <taxon>Dikarya</taxon>
        <taxon>Basidiomycota</taxon>
        <taxon>Pucciniomycotina</taxon>
        <taxon>Pucciniomycetes</taxon>
        <taxon>Pucciniales</taxon>
        <taxon>Sphaerophragmiaceae</taxon>
        <taxon>Austropuccinia</taxon>
    </lineage>
</organism>
<evidence type="ECO:0000313" key="1">
    <source>
        <dbReference type="EMBL" id="MBW0514227.1"/>
    </source>
</evidence>
<reference evidence="1" key="1">
    <citation type="submission" date="2021-03" db="EMBL/GenBank/DDBJ databases">
        <title>Draft genome sequence of rust myrtle Austropuccinia psidii MF-1, a brazilian biotype.</title>
        <authorList>
            <person name="Quecine M.C."/>
            <person name="Pachon D.M.R."/>
            <person name="Bonatelli M.L."/>
            <person name="Correr F.H."/>
            <person name="Franceschini L.M."/>
            <person name="Leite T.F."/>
            <person name="Margarido G.R.A."/>
            <person name="Almeida C.A."/>
            <person name="Ferrarezi J.A."/>
            <person name="Labate C.A."/>
        </authorList>
    </citation>
    <scope>NUCLEOTIDE SEQUENCE</scope>
    <source>
        <strain evidence="1">MF-1</strain>
    </source>
</reference>